<feature type="region of interest" description="Disordered" evidence="1">
    <location>
        <begin position="65"/>
        <end position="86"/>
    </location>
</feature>
<accession>A0ABS3XQD5</accession>
<evidence type="ECO:0000313" key="3">
    <source>
        <dbReference type="Proteomes" id="UP000721954"/>
    </source>
</evidence>
<gene>
    <name evidence="2" type="ORF">JW613_04700</name>
</gene>
<evidence type="ECO:0000313" key="2">
    <source>
        <dbReference type="EMBL" id="MBO8197614.1"/>
    </source>
</evidence>
<reference evidence="2 3" key="1">
    <citation type="submission" date="2021-02" db="EMBL/GenBank/DDBJ databases">
        <title>Streptomyces spirodelae sp. nov., isolated from duckweed.</title>
        <authorList>
            <person name="Saimee Y."/>
            <person name="Duangmal K."/>
        </authorList>
    </citation>
    <scope>NUCLEOTIDE SEQUENCE [LARGE SCALE GENOMIC DNA]</scope>
    <source>
        <strain evidence="2 3">DSM 42105</strain>
    </source>
</reference>
<organism evidence="2 3">
    <name type="scientific">Streptomyces smyrnaeus</name>
    <dbReference type="NCBI Taxonomy" id="1387713"/>
    <lineage>
        <taxon>Bacteria</taxon>
        <taxon>Bacillati</taxon>
        <taxon>Actinomycetota</taxon>
        <taxon>Actinomycetes</taxon>
        <taxon>Kitasatosporales</taxon>
        <taxon>Streptomycetaceae</taxon>
        <taxon>Streptomyces</taxon>
    </lineage>
</organism>
<dbReference type="Proteomes" id="UP000721954">
    <property type="component" value="Unassembled WGS sequence"/>
</dbReference>
<sequence length="86" mass="9402">MPSVKGLIEERELVARERVESLRDEVDRLVAALWEVEATQGRLVIAKETVSQVLSESGRPAVAGLLSYRPPSLPGRPGRSRPGAVR</sequence>
<dbReference type="EMBL" id="JAFFZM010000002">
    <property type="protein sequence ID" value="MBO8197614.1"/>
    <property type="molecule type" value="Genomic_DNA"/>
</dbReference>
<dbReference type="GeneID" id="96257896"/>
<name>A0ABS3XQD5_9ACTN</name>
<protein>
    <submittedName>
        <fullName evidence="2">Uncharacterized protein</fullName>
    </submittedName>
</protein>
<proteinExistence type="predicted"/>
<keyword evidence="3" id="KW-1185">Reference proteome</keyword>
<comment type="caution">
    <text evidence="2">The sequence shown here is derived from an EMBL/GenBank/DDBJ whole genome shotgun (WGS) entry which is preliminary data.</text>
</comment>
<dbReference type="RefSeq" id="WP_209209431.1">
    <property type="nucleotide sequence ID" value="NZ_JAFFZM010000002.1"/>
</dbReference>
<evidence type="ECO:0000256" key="1">
    <source>
        <dbReference type="SAM" id="MobiDB-lite"/>
    </source>
</evidence>